<evidence type="ECO:0000256" key="1">
    <source>
        <dbReference type="SAM" id="MobiDB-lite"/>
    </source>
</evidence>
<feature type="region of interest" description="Disordered" evidence="1">
    <location>
        <begin position="85"/>
        <end position="113"/>
    </location>
</feature>
<protein>
    <recommendedName>
        <fullName evidence="4">COX assembly mitochondrial protein</fullName>
    </recommendedName>
</protein>
<comment type="caution">
    <text evidence="2">The sequence shown here is derived from an EMBL/GenBank/DDBJ whole genome shotgun (WGS) entry which is preliminary data.</text>
</comment>
<reference evidence="2 3" key="1">
    <citation type="submission" date="2022-07" db="EMBL/GenBank/DDBJ databases">
        <title>Genome-wide signatures of adaptation to extreme environments.</title>
        <authorList>
            <person name="Cho C.H."/>
            <person name="Yoon H.S."/>
        </authorList>
    </citation>
    <scope>NUCLEOTIDE SEQUENCE [LARGE SCALE GENOMIC DNA]</scope>
    <source>
        <strain evidence="2 3">DBV 063 E5</strain>
    </source>
</reference>
<evidence type="ECO:0008006" key="4">
    <source>
        <dbReference type="Google" id="ProtNLM"/>
    </source>
</evidence>
<name>A0AAV9IWN3_CYACA</name>
<proteinExistence type="predicted"/>
<evidence type="ECO:0000313" key="3">
    <source>
        <dbReference type="Proteomes" id="UP001301350"/>
    </source>
</evidence>
<organism evidence="2 3">
    <name type="scientific">Cyanidium caldarium</name>
    <name type="common">Red alga</name>
    <dbReference type="NCBI Taxonomy" id="2771"/>
    <lineage>
        <taxon>Eukaryota</taxon>
        <taxon>Rhodophyta</taxon>
        <taxon>Bangiophyceae</taxon>
        <taxon>Cyanidiales</taxon>
        <taxon>Cyanidiaceae</taxon>
        <taxon>Cyanidium</taxon>
    </lineage>
</organism>
<sequence>MEGDFKEQDREMSEMAYARLQLDRERARAIHRAIADTRALQEELAACVRRAGVNRYAHCRKETMACLEKIRKPWYGAFEAEEAEVAAAPEQGEAEETAAEKTEEGAEAAEEIE</sequence>
<gene>
    <name evidence="2" type="ORF">CDCA_CDCA09G2596</name>
</gene>
<evidence type="ECO:0000313" key="2">
    <source>
        <dbReference type="EMBL" id="KAK4536571.1"/>
    </source>
</evidence>
<keyword evidence="3" id="KW-1185">Reference proteome</keyword>
<accession>A0AAV9IWN3</accession>
<dbReference type="EMBL" id="JANCYW010000009">
    <property type="protein sequence ID" value="KAK4536571.1"/>
    <property type="molecule type" value="Genomic_DNA"/>
</dbReference>
<dbReference type="AlphaFoldDB" id="A0AAV9IWN3"/>
<dbReference type="Proteomes" id="UP001301350">
    <property type="component" value="Unassembled WGS sequence"/>
</dbReference>